<dbReference type="Gene3D" id="3.30.70.270">
    <property type="match status" value="1"/>
</dbReference>
<dbReference type="PROSITE" id="PS50158">
    <property type="entry name" value="ZF_CCHC"/>
    <property type="match status" value="1"/>
</dbReference>
<dbReference type="GO" id="GO:0008270">
    <property type="term" value="F:zinc ion binding"/>
    <property type="evidence" value="ECO:0007669"/>
    <property type="project" value="UniProtKB-KW"/>
</dbReference>
<reference evidence="11" key="1">
    <citation type="journal article" date="2017" name="bioRxiv">
        <title>Comparative analysis of the genomes of Stylophora pistillata and Acropora digitifera provides evidence for extensive differences between species of corals.</title>
        <authorList>
            <person name="Voolstra C.R."/>
            <person name="Li Y."/>
            <person name="Liew Y.J."/>
            <person name="Baumgarten S."/>
            <person name="Zoccola D."/>
            <person name="Flot J.-F."/>
            <person name="Tambutte S."/>
            <person name="Allemand D."/>
            <person name="Aranda M."/>
        </authorList>
    </citation>
    <scope>NUCLEOTIDE SEQUENCE [LARGE SCALE GENOMIC DNA]</scope>
</reference>
<dbReference type="PANTHER" id="PTHR37984">
    <property type="entry name" value="PROTEIN CBG26694"/>
    <property type="match status" value="1"/>
</dbReference>
<feature type="region of interest" description="Disordered" evidence="8">
    <location>
        <begin position="1"/>
        <end position="30"/>
    </location>
</feature>
<dbReference type="InterPro" id="IPR036875">
    <property type="entry name" value="Znf_CCHC_sf"/>
</dbReference>
<dbReference type="AlphaFoldDB" id="A0A2B4RXF5"/>
<feature type="region of interest" description="Disordered" evidence="8">
    <location>
        <begin position="69"/>
        <end position="96"/>
    </location>
</feature>
<comment type="caution">
    <text evidence="10">The sequence shown here is derived from an EMBL/GenBank/DDBJ whole genome shotgun (WGS) entry which is preliminary data.</text>
</comment>
<dbReference type="InterPro" id="IPR043128">
    <property type="entry name" value="Rev_trsase/Diguanyl_cyclase"/>
</dbReference>
<dbReference type="PANTHER" id="PTHR37984:SF11">
    <property type="entry name" value="INTEGRASE CATALYTIC DOMAIN-CONTAINING PROTEIN"/>
    <property type="match status" value="1"/>
</dbReference>
<dbReference type="GO" id="GO:0003964">
    <property type="term" value="F:RNA-directed DNA polymerase activity"/>
    <property type="evidence" value="ECO:0007669"/>
    <property type="project" value="UniProtKB-KW"/>
</dbReference>
<feature type="compositionally biased region" description="Basic and acidic residues" evidence="8">
    <location>
        <begin position="401"/>
        <end position="410"/>
    </location>
</feature>
<keyword evidence="5" id="KW-0378">Hydrolase</keyword>
<dbReference type="InterPro" id="IPR001878">
    <property type="entry name" value="Znf_CCHC"/>
</dbReference>
<dbReference type="SUPFAM" id="SSF56672">
    <property type="entry name" value="DNA/RNA polymerases"/>
    <property type="match status" value="1"/>
</dbReference>
<feature type="region of interest" description="Disordered" evidence="8">
    <location>
        <begin position="376"/>
        <end position="420"/>
    </location>
</feature>
<dbReference type="GO" id="GO:0016787">
    <property type="term" value="F:hydrolase activity"/>
    <property type="evidence" value="ECO:0007669"/>
    <property type="project" value="UniProtKB-KW"/>
</dbReference>
<evidence type="ECO:0000259" key="9">
    <source>
        <dbReference type="PROSITE" id="PS50158"/>
    </source>
</evidence>
<dbReference type="OrthoDB" id="10068942at2759"/>
<keyword evidence="4" id="KW-0255">Endonuclease</keyword>
<evidence type="ECO:0000256" key="5">
    <source>
        <dbReference type="ARBA" id="ARBA00022801"/>
    </source>
</evidence>
<protein>
    <submittedName>
        <fullName evidence="10">Retrovirus-related Pol polyprotein</fullName>
    </submittedName>
</protein>
<evidence type="ECO:0000256" key="6">
    <source>
        <dbReference type="ARBA" id="ARBA00022918"/>
    </source>
</evidence>
<gene>
    <name evidence="10" type="primary">pol</name>
    <name evidence="10" type="ORF">AWC38_SpisGene14291</name>
</gene>
<evidence type="ECO:0000256" key="7">
    <source>
        <dbReference type="PROSITE-ProRule" id="PRU00047"/>
    </source>
</evidence>
<accession>A0A2B4RXF5</accession>
<dbReference type="SUPFAM" id="SSF57756">
    <property type="entry name" value="Retrovirus zinc finger-like domains"/>
    <property type="match status" value="1"/>
</dbReference>
<dbReference type="SMART" id="SM00343">
    <property type="entry name" value="ZnF_C2HC"/>
    <property type="match status" value="2"/>
</dbReference>
<sequence length="523" mass="58818">MERPEQVNKLCPNDRQAKKKGMKGKKPGKERKCYWCGRTGHLAKEESCPALHKTCNKCGKSGHFAAGCKTKSTKKPSGRYRSEGANKVSEEKEEEEDHYALVLDTKSSNGSSGAVDLFVGAPEKYQKIVKDVLIGCKGVASIADDLIIHGWGIKEHDGNLLTVLRRLRERGLTLNEKCQFRLLKLTFFGHDFSSKGIAPCEEKVSAVQNAKPPQSNAENADEKKTEKEGLALVWASERFKLCVFGREFEQETDHKPLQCIYNKSSKPSARIERWVLCLQGYNFKVIYRPGKTNIADALSRLNSVNQKNCSGEEADFVRVHAQESTPVAMTAKEVERESENNPELCSFGHYIQSVAQGQPPAFLMLGRELKIKLPELRPNKSAQEESTRYRDWNQKPTGKMYNDKQRHDVDNPITLGDKGLLKNTKQSGKLAANFQPNPYTVQTKEGQELTLKSTDGTVQRRHSSFVKPYRTPQEPDNSTGAETLEDRMVPPSVTDRATTTEPKSRPSRTVQMPPQFKDFVLDR</sequence>
<evidence type="ECO:0000256" key="1">
    <source>
        <dbReference type="ARBA" id="ARBA00022679"/>
    </source>
</evidence>
<keyword evidence="6" id="KW-0695">RNA-directed DNA polymerase</keyword>
<keyword evidence="7" id="KW-0479">Metal-binding</keyword>
<dbReference type="GO" id="GO:0003676">
    <property type="term" value="F:nucleic acid binding"/>
    <property type="evidence" value="ECO:0007669"/>
    <property type="project" value="InterPro"/>
</dbReference>
<evidence type="ECO:0000256" key="8">
    <source>
        <dbReference type="SAM" id="MobiDB-lite"/>
    </source>
</evidence>
<dbReference type="Pfam" id="PF17917">
    <property type="entry name" value="RT_RNaseH"/>
    <property type="match status" value="1"/>
</dbReference>
<keyword evidence="7" id="KW-0863">Zinc-finger</keyword>
<dbReference type="EMBL" id="LSMT01000285">
    <property type="protein sequence ID" value="PFX21240.1"/>
    <property type="molecule type" value="Genomic_DNA"/>
</dbReference>
<evidence type="ECO:0000313" key="11">
    <source>
        <dbReference type="Proteomes" id="UP000225706"/>
    </source>
</evidence>
<evidence type="ECO:0000256" key="2">
    <source>
        <dbReference type="ARBA" id="ARBA00022695"/>
    </source>
</evidence>
<dbReference type="Gene3D" id="4.10.60.10">
    <property type="entry name" value="Zinc finger, CCHC-type"/>
    <property type="match status" value="1"/>
</dbReference>
<feature type="domain" description="CCHC-type" evidence="9">
    <location>
        <begin position="55"/>
        <end position="69"/>
    </location>
</feature>
<dbReference type="InterPro" id="IPR050951">
    <property type="entry name" value="Retrovirus_Pol_polyprotein"/>
</dbReference>
<name>A0A2B4RXF5_STYPI</name>
<evidence type="ECO:0000256" key="3">
    <source>
        <dbReference type="ARBA" id="ARBA00022722"/>
    </source>
</evidence>
<proteinExistence type="predicted"/>
<evidence type="ECO:0000256" key="4">
    <source>
        <dbReference type="ARBA" id="ARBA00022759"/>
    </source>
</evidence>
<feature type="compositionally biased region" description="Basic residues" evidence="8">
    <location>
        <begin position="17"/>
        <end position="29"/>
    </location>
</feature>
<dbReference type="STRING" id="50429.A0A2B4RXF5"/>
<keyword evidence="3" id="KW-0540">Nuclease</keyword>
<feature type="compositionally biased region" description="Polar residues" evidence="8">
    <location>
        <begin position="495"/>
        <end position="512"/>
    </location>
</feature>
<keyword evidence="7" id="KW-0862">Zinc</keyword>
<dbReference type="CDD" id="cd09274">
    <property type="entry name" value="RNase_HI_RT_Ty3"/>
    <property type="match status" value="1"/>
</dbReference>
<dbReference type="GO" id="GO:0004519">
    <property type="term" value="F:endonuclease activity"/>
    <property type="evidence" value="ECO:0007669"/>
    <property type="project" value="UniProtKB-KW"/>
</dbReference>
<keyword evidence="11" id="KW-1185">Reference proteome</keyword>
<feature type="region of interest" description="Disordered" evidence="8">
    <location>
        <begin position="453"/>
        <end position="523"/>
    </location>
</feature>
<keyword evidence="2" id="KW-0548">Nucleotidyltransferase</keyword>
<keyword evidence="1" id="KW-0808">Transferase</keyword>
<dbReference type="Proteomes" id="UP000225706">
    <property type="component" value="Unassembled WGS sequence"/>
</dbReference>
<evidence type="ECO:0000313" key="10">
    <source>
        <dbReference type="EMBL" id="PFX21240.1"/>
    </source>
</evidence>
<feature type="compositionally biased region" description="Basic and acidic residues" evidence="8">
    <location>
        <begin position="80"/>
        <end position="90"/>
    </location>
</feature>
<feature type="compositionally biased region" description="Basic and acidic residues" evidence="8">
    <location>
        <begin position="376"/>
        <end position="393"/>
    </location>
</feature>
<dbReference type="InterPro" id="IPR041373">
    <property type="entry name" value="RT_RNaseH"/>
</dbReference>
<organism evidence="10 11">
    <name type="scientific">Stylophora pistillata</name>
    <name type="common">Smooth cauliflower coral</name>
    <dbReference type="NCBI Taxonomy" id="50429"/>
    <lineage>
        <taxon>Eukaryota</taxon>
        <taxon>Metazoa</taxon>
        <taxon>Cnidaria</taxon>
        <taxon>Anthozoa</taxon>
        <taxon>Hexacorallia</taxon>
        <taxon>Scleractinia</taxon>
        <taxon>Astrocoeniina</taxon>
        <taxon>Pocilloporidae</taxon>
        <taxon>Stylophora</taxon>
    </lineage>
</organism>
<dbReference type="InterPro" id="IPR043502">
    <property type="entry name" value="DNA/RNA_pol_sf"/>
</dbReference>